<dbReference type="Proteomes" id="UP000266934">
    <property type="component" value="Chromosome"/>
</dbReference>
<dbReference type="AlphaFoldDB" id="A0A348G2H5"/>
<dbReference type="OrthoDB" id="9804590at2"/>
<keyword evidence="3 6" id="KW-0808">Transferase</keyword>
<dbReference type="Pfam" id="PF05958">
    <property type="entry name" value="tRNA_U5-meth_tr"/>
    <property type="match status" value="1"/>
</dbReference>
<name>A0A348G2H5_9HYPH</name>
<keyword evidence="5" id="KW-0411">Iron-sulfur</keyword>
<dbReference type="Gene3D" id="2.40.50.140">
    <property type="entry name" value="Nucleic acid-binding proteins"/>
    <property type="match status" value="1"/>
</dbReference>
<dbReference type="InterPro" id="IPR029063">
    <property type="entry name" value="SAM-dependent_MTases_sf"/>
</dbReference>
<dbReference type="GO" id="GO:0070041">
    <property type="term" value="F:rRNA (uridine-C5-)-methyltransferase activity"/>
    <property type="evidence" value="ECO:0007669"/>
    <property type="project" value="TreeGrafter"/>
</dbReference>
<keyword evidence="1" id="KW-0004">4Fe-4S</keyword>
<dbReference type="KEGG" id="blag:BLTE_24430"/>
<keyword evidence="4 6" id="KW-0949">S-adenosyl-L-methionine</keyword>
<dbReference type="Gene3D" id="2.40.50.1070">
    <property type="match status" value="1"/>
</dbReference>
<keyword evidence="1" id="KW-0408">Iron</keyword>
<evidence type="ECO:0000313" key="8">
    <source>
        <dbReference type="EMBL" id="BBF93758.1"/>
    </source>
</evidence>
<dbReference type="EMBL" id="AP018907">
    <property type="protein sequence ID" value="BBF93758.1"/>
    <property type="molecule type" value="Genomic_DNA"/>
</dbReference>
<keyword evidence="9" id="KW-1185">Reference proteome</keyword>
<keyword evidence="1" id="KW-0479">Metal-binding</keyword>
<evidence type="ECO:0000256" key="2">
    <source>
        <dbReference type="ARBA" id="ARBA00022603"/>
    </source>
</evidence>
<dbReference type="SUPFAM" id="SSF50249">
    <property type="entry name" value="Nucleic acid-binding proteins"/>
    <property type="match status" value="1"/>
</dbReference>
<feature type="active site" evidence="7">
    <location>
        <position position="373"/>
    </location>
</feature>
<keyword evidence="2 6" id="KW-0489">Methyltransferase</keyword>
<dbReference type="GO" id="GO:0051539">
    <property type="term" value="F:4 iron, 4 sulfur cluster binding"/>
    <property type="evidence" value="ECO:0007669"/>
    <property type="project" value="UniProtKB-KW"/>
</dbReference>
<reference evidence="8 9" key="1">
    <citation type="submission" date="2018-08" db="EMBL/GenBank/DDBJ databases">
        <title>Complete genome sequencing of Blastochloris tepida GI.</title>
        <authorList>
            <person name="Tsukatani Y."/>
            <person name="Mori H."/>
        </authorList>
    </citation>
    <scope>NUCLEOTIDE SEQUENCE [LARGE SCALE GENOMIC DNA]</scope>
    <source>
        <strain evidence="8 9">GI</strain>
    </source>
</reference>
<evidence type="ECO:0000313" key="9">
    <source>
        <dbReference type="Proteomes" id="UP000266934"/>
    </source>
</evidence>
<dbReference type="InterPro" id="IPR030390">
    <property type="entry name" value="MeTrfase_TrmA_AS"/>
</dbReference>
<dbReference type="InterPro" id="IPR012340">
    <property type="entry name" value="NA-bd_OB-fold"/>
</dbReference>
<dbReference type="PANTHER" id="PTHR11061">
    <property type="entry name" value="RNA M5U METHYLTRANSFERASE"/>
    <property type="match status" value="1"/>
</dbReference>
<organism evidence="8 9">
    <name type="scientific">Blastochloris tepida</name>
    <dbReference type="NCBI Taxonomy" id="2233851"/>
    <lineage>
        <taxon>Bacteria</taxon>
        <taxon>Pseudomonadati</taxon>
        <taxon>Pseudomonadota</taxon>
        <taxon>Alphaproteobacteria</taxon>
        <taxon>Hyphomicrobiales</taxon>
        <taxon>Blastochloridaceae</taxon>
        <taxon>Blastochloris</taxon>
    </lineage>
</organism>
<dbReference type="PROSITE" id="PS51687">
    <property type="entry name" value="SAM_MT_RNA_M5U"/>
    <property type="match status" value="1"/>
</dbReference>
<dbReference type="RefSeq" id="WP_126400940.1">
    <property type="nucleotide sequence ID" value="NZ_AP018907.1"/>
</dbReference>
<dbReference type="InterPro" id="IPR010280">
    <property type="entry name" value="U5_MeTrfase_fam"/>
</dbReference>
<accession>A0A348G2H5</accession>
<evidence type="ECO:0000256" key="3">
    <source>
        <dbReference type="ARBA" id="ARBA00022679"/>
    </source>
</evidence>
<evidence type="ECO:0000256" key="4">
    <source>
        <dbReference type="ARBA" id="ARBA00022691"/>
    </source>
</evidence>
<proteinExistence type="inferred from homology"/>
<evidence type="ECO:0000256" key="7">
    <source>
        <dbReference type="PROSITE-ProRule" id="PRU10015"/>
    </source>
</evidence>
<dbReference type="Gene3D" id="3.40.50.150">
    <property type="entry name" value="Vaccinia Virus protein VP39"/>
    <property type="match status" value="1"/>
</dbReference>
<sequence length="415" mass="44002">MTTETFTIASLGHRGDGCAETAAGPLYVPFTLPGEVVEVSPVPGKDRAELVAVLQPSADRVAPPCPHFGVCGGCALQHVAEPAYRAFKRHLVVSALADAGLEAEVEDLVPAHGRGRRRATFHARHTTHDVLAVGFMAARAHRVVPISACPILDPALDRALKACWALAEALVFTDKPLDLQVTATEGGLDIDIRGAGPIAERRRQDLVRLADEQDLARLTLHGELIVRRRPPVVVIGRASVELPPGAFLQATAAAETTLAALVSEMIGKLPAKAGVLDLFAGVGTFALRLAETVRVSAIDGDAAAIAALQAAARATQGLKPVAAEARDLFRRPLIERELDGFRAVVFDPPRQGAEAQAKRLAASRVPAIVAVSCNPSTFARDAALLVAAGYRLVRVVPVDQFLYSPHVEVVARFER</sequence>
<evidence type="ECO:0000256" key="5">
    <source>
        <dbReference type="ARBA" id="ARBA00023014"/>
    </source>
</evidence>
<evidence type="ECO:0000256" key="1">
    <source>
        <dbReference type="ARBA" id="ARBA00022485"/>
    </source>
</evidence>
<dbReference type="GO" id="GO:0070475">
    <property type="term" value="P:rRNA base methylation"/>
    <property type="evidence" value="ECO:0007669"/>
    <property type="project" value="TreeGrafter"/>
</dbReference>
<gene>
    <name evidence="8" type="ORF">BLTE_24430</name>
</gene>
<feature type="binding site" evidence="6">
    <location>
        <position position="279"/>
    </location>
    <ligand>
        <name>S-adenosyl-L-methionine</name>
        <dbReference type="ChEBI" id="CHEBI:59789"/>
    </ligand>
</feature>
<evidence type="ECO:0000256" key="6">
    <source>
        <dbReference type="PROSITE-ProRule" id="PRU01024"/>
    </source>
</evidence>
<feature type="binding site" evidence="6">
    <location>
        <position position="347"/>
    </location>
    <ligand>
        <name>S-adenosyl-L-methionine</name>
        <dbReference type="ChEBI" id="CHEBI:59789"/>
    </ligand>
</feature>
<dbReference type="PROSITE" id="PS01230">
    <property type="entry name" value="TRMA_1"/>
    <property type="match status" value="1"/>
</dbReference>
<dbReference type="PANTHER" id="PTHR11061:SF49">
    <property type="entry name" value="23S RRNA (URACIL(1939)-C(5))-METHYLTRANSFERASE RLMD"/>
    <property type="match status" value="1"/>
</dbReference>
<feature type="binding site" evidence="6">
    <location>
        <position position="249"/>
    </location>
    <ligand>
        <name>S-adenosyl-L-methionine</name>
        <dbReference type="ChEBI" id="CHEBI:59789"/>
    </ligand>
</feature>
<feature type="binding site" evidence="6">
    <location>
        <position position="299"/>
    </location>
    <ligand>
        <name>S-adenosyl-L-methionine</name>
        <dbReference type="ChEBI" id="CHEBI:59789"/>
    </ligand>
</feature>
<protein>
    <submittedName>
        <fullName evidence="8">Putative RNA methyltransferase</fullName>
    </submittedName>
</protein>
<comment type="similarity">
    <text evidence="6">Belongs to the class I-like SAM-binding methyltransferase superfamily. RNA M5U methyltransferase family.</text>
</comment>
<feature type="active site" description="Nucleophile" evidence="6">
    <location>
        <position position="373"/>
    </location>
</feature>
<dbReference type="SUPFAM" id="SSF53335">
    <property type="entry name" value="S-adenosyl-L-methionine-dependent methyltransferases"/>
    <property type="match status" value="1"/>
</dbReference>